<reference evidence="3 4" key="1">
    <citation type="submission" date="2016-10" db="EMBL/GenBank/DDBJ databases">
        <authorList>
            <person name="de Groot N.N."/>
        </authorList>
    </citation>
    <scope>NUCLEOTIDE SEQUENCE [LARGE SCALE GENOMIC DNA]</scope>
    <source>
        <strain evidence="3 4">Nl7</strain>
    </source>
</reference>
<dbReference type="InterPro" id="IPR010982">
    <property type="entry name" value="Lambda_DNA-bd_dom_sf"/>
</dbReference>
<dbReference type="Gene3D" id="1.10.260.40">
    <property type="entry name" value="lambda repressor-like DNA-binding domains"/>
    <property type="match status" value="1"/>
</dbReference>
<dbReference type="EMBL" id="FOHI01000001">
    <property type="protein sequence ID" value="SES72254.1"/>
    <property type="molecule type" value="Genomic_DNA"/>
</dbReference>
<evidence type="ECO:0000313" key="3">
    <source>
        <dbReference type="EMBL" id="SES72254.1"/>
    </source>
</evidence>
<dbReference type="AlphaFoldDB" id="A0A1H9YSX6"/>
<evidence type="ECO:0000259" key="2">
    <source>
        <dbReference type="Pfam" id="PF13744"/>
    </source>
</evidence>
<proteinExistence type="predicted"/>
<dbReference type="SUPFAM" id="SSF47413">
    <property type="entry name" value="lambda repressor-like DNA-binding domains"/>
    <property type="match status" value="1"/>
</dbReference>
<dbReference type="Pfam" id="PF13744">
    <property type="entry name" value="HTH_37"/>
    <property type="match status" value="1"/>
</dbReference>
<dbReference type="OrthoDB" id="8637119at2"/>
<dbReference type="GO" id="GO:0003677">
    <property type="term" value="F:DNA binding"/>
    <property type="evidence" value="ECO:0007669"/>
    <property type="project" value="InterPro"/>
</dbReference>
<gene>
    <name evidence="3" type="ORF">SAMN05216412_101368</name>
</gene>
<evidence type="ECO:0000256" key="1">
    <source>
        <dbReference type="SAM" id="MobiDB-lite"/>
    </source>
</evidence>
<dbReference type="Proteomes" id="UP000183339">
    <property type="component" value="Unassembled WGS sequence"/>
</dbReference>
<name>A0A1H9YSX6_9PROT</name>
<dbReference type="InterPro" id="IPR039554">
    <property type="entry name" value="HigA2-like_HTH"/>
</dbReference>
<accession>A0A1H9YSX6</accession>
<sequence length="91" mass="10020">MTHKEHSQGTANVLPNPDFDGGEEPSAKTVLAVKLNELIGRRSLSETTTARLTDMKLPKASQIRCYKLQNISLERLMQPVTTIKVPCNVTG</sequence>
<organism evidence="3 4">
    <name type="scientific">Nitrosospira multiformis</name>
    <dbReference type="NCBI Taxonomy" id="1231"/>
    <lineage>
        <taxon>Bacteria</taxon>
        <taxon>Pseudomonadati</taxon>
        <taxon>Pseudomonadota</taxon>
        <taxon>Betaproteobacteria</taxon>
        <taxon>Nitrosomonadales</taxon>
        <taxon>Nitrosomonadaceae</taxon>
        <taxon>Nitrosospira</taxon>
    </lineage>
</organism>
<protein>
    <submittedName>
        <fullName evidence="3">Helix-turn-helix domain-containing protein</fullName>
    </submittedName>
</protein>
<evidence type="ECO:0000313" key="4">
    <source>
        <dbReference type="Proteomes" id="UP000183339"/>
    </source>
</evidence>
<feature type="region of interest" description="Disordered" evidence="1">
    <location>
        <begin position="1"/>
        <end position="25"/>
    </location>
</feature>
<feature type="domain" description="HigA2-like helix-turn-helix" evidence="2">
    <location>
        <begin position="19"/>
        <end position="82"/>
    </location>
</feature>